<evidence type="ECO:0000256" key="1">
    <source>
        <dbReference type="ARBA" id="ARBA00023125"/>
    </source>
</evidence>
<feature type="domain" description="HTH tetR-type" evidence="4">
    <location>
        <begin position="27"/>
        <end position="87"/>
    </location>
</feature>
<reference evidence="5 6" key="1">
    <citation type="submission" date="2019-06" db="EMBL/GenBank/DDBJ databases">
        <title>Amycolatopsis alkalitolerans sp. nov., isolated from Gastrodia elata Blume.</title>
        <authorList>
            <person name="Narsing Rao M.P."/>
            <person name="Li W.J."/>
        </authorList>
    </citation>
    <scope>NUCLEOTIDE SEQUENCE [LARGE SCALE GENOMIC DNA]</scope>
    <source>
        <strain evidence="5 6">SYSUP0005</strain>
    </source>
</reference>
<name>A0A5C4LR54_9PSEU</name>
<evidence type="ECO:0000256" key="3">
    <source>
        <dbReference type="SAM" id="MobiDB-lite"/>
    </source>
</evidence>
<organism evidence="5 6">
    <name type="scientific">Amycolatopsis alkalitolerans</name>
    <dbReference type="NCBI Taxonomy" id="2547244"/>
    <lineage>
        <taxon>Bacteria</taxon>
        <taxon>Bacillati</taxon>
        <taxon>Actinomycetota</taxon>
        <taxon>Actinomycetes</taxon>
        <taxon>Pseudonocardiales</taxon>
        <taxon>Pseudonocardiaceae</taxon>
        <taxon>Amycolatopsis</taxon>
    </lineage>
</organism>
<dbReference type="InterPro" id="IPR039532">
    <property type="entry name" value="TetR_C_Firmicutes"/>
</dbReference>
<protein>
    <submittedName>
        <fullName evidence="5">TetR family transcriptional regulator</fullName>
    </submittedName>
</protein>
<accession>A0A5C4LR54</accession>
<feature type="compositionally biased region" description="Basic and acidic residues" evidence="3">
    <location>
        <begin position="13"/>
        <end position="22"/>
    </location>
</feature>
<feature type="DNA-binding region" description="H-T-H motif" evidence="2">
    <location>
        <begin position="50"/>
        <end position="69"/>
    </location>
</feature>
<gene>
    <name evidence="5" type="ORF">FG385_28775</name>
</gene>
<dbReference type="InterPro" id="IPR009057">
    <property type="entry name" value="Homeodomain-like_sf"/>
</dbReference>
<dbReference type="PANTHER" id="PTHR43479:SF7">
    <property type="entry name" value="TETR-FAMILY TRANSCRIPTIONAL REGULATOR"/>
    <property type="match status" value="1"/>
</dbReference>
<dbReference type="AlphaFoldDB" id="A0A5C4LR54"/>
<feature type="region of interest" description="Disordered" evidence="3">
    <location>
        <begin position="1"/>
        <end position="22"/>
    </location>
</feature>
<dbReference type="EMBL" id="VDFW01000036">
    <property type="protein sequence ID" value="TNC21143.1"/>
    <property type="molecule type" value="Genomic_DNA"/>
</dbReference>
<dbReference type="InterPro" id="IPR050624">
    <property type="entry name" value="HTH-type_Tx_Regulator"/>
</dbReference>
<dbReference type="InterPro" id="IPR001647">
    <property type="entry name" value="HTH_TetR"/>
</dbReference>
<evidence type="ECO:0000313" key="6">
    <source>
        <dbReference type="Proteomes" id="UP000305546"/>
    </source>
</evidence>
<feature type="compositionally biased region" description="Gly residues" evidence="3">
    <location>
        <begin position="1"/>
        <end position="10"/>
    </location>
</feature>
<dbReference type="OrthoDB" id="7186647at2"/>
<dbReference type="Gene3D" id="1.10.357.10">
    <property type="entry name" value="Tetracycline Repressor, domain 2"/>
    <property type="match status" value="1"/>
</dbReference>
<evidence type="ECO:0000256" key="2">
    <source>
        <dbReference type="PROSITE-ProRule" id="PRU00335"/>
    </source>
</evidence>
<dbReference type="PANTHER" id="PTHR43479">
    <property type="entry name" value="ACREF/ENVCD OPERON REPRESSOR-RELATED"/>
    <property type="match status" value="1"/>
</dbReference>
<proteinExistence type="predicted"/>
<evidence type="ECO:0000313" key="5">
    <source>
        <dbReference type="EMBL" id="TNC21143.1"/>
    </source>
</evidence>
<keyword evidence="1 2" id="KW-0238">DNA-binding</keyword>
<keyword evidence="6" id="KW-1185">Reference proteome</keyword>
<sequence>MRRASSGGGCPEPDGKRKVSRENVRVRRTRKLLREALIELIEERGFEAVTVGRVTERAMVSRAAFYRNYRDKYHLVEQIFDDAMNELLTDIDTASAATRWAAFFEHIAAHDRFYRAMLGKDGSSWFATRMRASLSEMTVAHLAPLAATDLVPTVLGGMFVQTITWWLDHGRPVPPAEISAEAARLASAVMRAATVQS</sequence>
<dbReference type="PROSITE" id="PS50977">
    <property type="entry name" value="HTH_TETR_2"/>
    <property type="match status" value="1"/>
</dbReference>
<evidence type="ECO:0000259" key="4">
    <source>
        <dbReference type="PROSITE" id="PS50977"/>
    </source>
</evidence>
<dbReference type="GO" id="GO:0003677">
    <property type="term" value="F:DNA binding"/>
    <property type="evidence" value="ECO:0007669"/>
    <property type="project" value="UniProtKB-UniRule"/>
</dbReference>
<comment type="caution">
    <text evidence="5">The sequence shown here is derived from an EMBL/GenBank/DDBJ whole genome shotgun (WGS) entry which is preliminary data.</text>
</comment>
<dbReference type="Pfam" id="PF00440">
    <property type="entry name" value="TetR_N"/>
    <property type="match status" value="1"/>
</dbReference>
<dbReference type="SUPFAM" id="SSF46689">
    <property type="entry name" value="Homeodomain-like"/>
    <property type="match status" value="1"/>
</dbReference>
<dbReference type="Pfam" id="PF14278">
    <property type="entry name" value="TetR_C_8"/>
    <property type="match status" value="1"/>
</dbReference>
<dbReference type="Proteomes" id="UP000305546">
    <property type="component" value="Unassembled WGS sequence"/>
</dbReference>